<evidence type="ECO:0000256" key="2">
    <source>
        <dbReference type="ARBA" id="ARBA00022801"/>
    </source>
</evidence>
<dbReference type="STRING" id="760192.Halhy_3149"/>
<dbReference type="InterPro" id="IPR000917">
    <property type="entry name" value="Sulfatase_N"/>
</dbReference>
<dbReference type="eggNOG" id="COG3119">
    <property type="taxonomic scope" value="Bacteria"/>
</dbReference>
<sequence>MDNSKRSNVMIMSHKKPRSIFLGLLALSSLWFGHKLEAKDPRPNIIFIMADDLGYSDIGCYGGEAQTPNLDKLATKGIKLRSFYNAGRCCPTRASLLTGNYSHAAGMGNMVSFDDQKVTPGPYQGYLDPNTPTIAEHLRQVGYHTYMTGKWHVGERPEHWPLKRGFDRYFGLISGASSFFEILQEKRKRYMVLQDQEWVLPQEGFYATDAFTDRAIEFIQGQAPQSKPFFLYLAYTAPHFPLHAYEADIAKYEALYLQGWDAIRQQRYEKMQGLGLVDKRYQLSPRPANIPDWNSVQDKQTWARKMAVYAAMIDRMDQNIGKLIQTLEARQELDNTLIVFLSDNGGTSENVDDRKLGLPGKRIGERGSYGTYDAPWANVSNTPFKLYKSYMHEGGIISPCILHWPSKIKPKLGYLNTPVHVIDLLPTSLELAQVPIPKELPGQSLSHFWKDKKAKTRSLFWEHIGNKALRHGHWKLVKEHGDKDWELYDLNTDPSESVNLAPQSGEKVEALKAEYDVWAKKVGVREIPVKQ</sequence>
<dbReference type="Gene3D" id="3.30.1120.10">
    <property type="match status" value="1"/>
</dbReference>
<accession>F4KQN7</accession>
<protein>
    <submittedName>
        <fullName evidence="4">Sulfatase</fullName>
    </submittedName>
</protein>
<gene>
    <name evidence="4" type="ordered locus">Halhy_3149</name>
</gene>
<keyword evidence="2" id="KW-0378">Hydrolase</keyword>
<name>F4KQN7_HALH1</name>
<dbReference type="CDD" id="cd16025">
    <property type="entry name" value="PAS_like"/>
    <property type="match status" value="1"/>
</dbReference>
<dbReference type="InterPro" id="IPR017850">
    <property type="entry name" value="Alkaline_phosphatase_core_sf"/>
</dbReference>
<dbReference type="InterPro" id="IPR050738">
    <property type="entry name" value="Sulfatase"/>
</dbReference>
<dbReference type="Gene3D" id="3.40.720.10">
    <property type="entry name" value="Alkaline Phosphatase, subunit A"/>
    <property type="match status" value="1"/>
</dbReference>
<dbReference type="GO" id="GO:0004065">
    <property type="term" value="F:arylsulfatase activity"/>
    <property type="evidence" value="ECO:0007669"/>
    <property type="project" value="TreeGrafter"/>
</dbReference>
<evidence type="ECO:0000256" key="1">
    <source>
        <dbReference type="ARBA" id="ARBA00008779"/>
    </source>
</evidence>
<feature type="domain" description="Sulfatase N-terminal" evidence="3">
    <location>
        <begin position="43"/>
        <end position="433"/>
    </location>
</feature>
<dbReference type="PANTHER" id="PTHR42693:SF53">
    <property type="entry name" value="ENDO-4-O-SULFATASE"/>
    <property type="match status" value="1"/>
</dbReference>
<organism evidence="4 5">
    <name type="scientific">Haliscomenobacter hydrossis (strain ATCC 27775 / DSM 1100 / LMG 10767 / O)</name>
    <dbReference type="NCBI Taxonomy" id="760192"/>
    <lineage>
        <taxon>Bacteria</taxon>
        <taxon>Pseudomonadati</taxon>
        <taxon>Bacteroidota</taxon>
        <taxon>Saprospiria</taxon>
        <taxon>Saprospirales</taxon>
        <taxon>Haliscomenobacteraceae</taxon>
        <taxon>Haliscomenobacter</taxon>
    </lineage>
</organism>
<dbReference type="SUPFAM" id="SSF53649">
    <property type="entry name" value="Alkaline phosphatase-like"/>
    <property type="match status" value="1"/>
</dbReference>
<dbReference type="PANTHER" id="PTHR42693">
    <property type="entry name" value="ARYLSULFATASE FAMILY MEMBER"/>
    <property type="match status" value="1"/>
</dbReference>
<reference key="2">
    <citation type="submission" date="2011-04" db="EMBL/GenBank/DDBJ databases">
        <title>Complete sequence of chromosome of Haliscomenobacter hydrossis DSM 1100.</title>
        <authorList>
            <consortium name="US DOE Joint Genome Institute (JGI-PGF)"/>
            <person name="Lucas S."/>
            <person name="Han J."/>
            <person name="Lapidus A."/>
            <person name="Bruce D."/>
            <person name="Goodwin L."/>
            <person name="Pitluck S."/>
            <person name="Peters L."/>
            <person name="Kyrpides N."/>
            <person name="Mavromatis K."/>
            <person name="Ivanova N."/>
            <person name="Ovchinnikova G."/>
            <person name="Pagani I."/>
            <person name="Daligault H."/>
            <person name="Detter J.C."/>
            <person name="Han C."/>
            <person name="Land M."/>
            <person name="Hauser L."/>
            <person name="Markowitz V."/>
            <person name="Cheng J.-F."/>
            <person name="Hugenholtz P."/>
            <person name="Woyke T."/>
            <person name="Wu D."/>
            <person name="Verbarg S."/>
            <person name="Frueling A."/>
            <person name="Brambilla E."/>
            <person name="Klenk H.-P."/>
            <person name="Eisen J.A."/>
        </authorList>
    </citation>
    <scope>NUCLEOTIDE SEQUENCE</scope>
    <source>
        <strain>DSM 1100</strain>
    </source>
</reference>
<proteinExistence type="inferred from homology"/>
<evidence type="ECO:0000313" key="5">
    <source>
        <dbReference type="Proteomes" id="UP000008461"/>
    </source>
</evidence>
<dbReference type="EMBL" id="CP002691">
    <property type="protein sequence ID" value="AEE51010.1"/>
    <property type="molecule type" value="Genomic_DNA"/>
</dbReference>
<keyword evidence="5" id="KW-1185">Reference proteome</keyword>
<evidence type="ECO:0000259" key="3">
    <source>
        <dbReference type="Pfam" id="PF00884"/>
    </source>
</evidence>
<comment type="similarity">
    <text evidence="1">Belongs to the sulfatase family.</text>
</comment>
<evidence type="ECO:0000313" key="4">
    <source>
        <dbReference type="EMBL" id="AEE51010.1"/>
    </source>
</evidence>
<dbReference type="AlphaFoldDB" id="F4KQN7"/>
<dbReference type="Proteomes" id="UP000008461">
    <property type="component" value="Chromosome"/>
</dbReference>
<dbReference type="Pfam" id="PF00884">
    <property type="entry name" value="Sulfatase"/>
    <property type="match status" value="1"/>
</dbReference>
<dbReference type="KEGG" id="hhy:Halhy_3149"/>
<dbReference type="HOGENOM" id="CLU_006332_11_1_10"/>
<reference evidence="4 5" key="1">
    <citation type="journal article" date="2011" name="Stand. Genomic Sci.">
        <title>Complete genome sequence of Haliscomenobacter hydrossis type strain (O).</title>
        <authorList>
            <consortium name="US DOE Joint Genome Institute (JGI-PGF)"/>
            <person name="Daligault H."/>
            <person name="Lapidus A."/>
            <person name="Zeytun A."/>
            <person name="Nolan M."/>
            <person name="Lucas S."/>
            <person name="Del Rio T.G."/>
            <person name="Tice H."/>
            <person name="Cheng J.F."/>
            <person name="Tapia R."/>
            <person name="Han C."/>
            <person name="Goodwin L."/>
            <person name="Pitluck S."/>
            <person name="Liolios K."/>
            <person name="Pagani I."/>
            <person name="Ivanova N."/>
            <person name="Huntemann M."/>
            <person name="Mavromatis K."/>
            <person name="Mikhailova N."/>
            <person name="Pati A."/>
            <person name="Chen A."/>
            <person name="Palaniappan K."/>
            <person name="Land M."/>
            <person name="Hauser L."/>
            <person name="Brambilla E.M."/>
            <person name="Rohde M."/>
            <person name="Verbarg S."/>
            <person name="Goker M."/>
            <person name="Bristow J."/>
            <person name="Eisen J.A."/>
            <person name="Markowitz V."/>
            <person name="Hugenholtz P."/>
            <person name="Kyrpides N.C."/>
            <person name="Klenk H.P."/>
            <person name="Woyke T."/>
        </authorList>
    </citation>
    <scope>NUCLEOTIDE SEQUENCE [LARGE SCALE GENOMIC DNA]</scope>
    <source>
        <strain evidence="5">ATCC 27775 / DSM 1100 / LMG 10767 / O</strain>
    </source>
</reference>